<protein>
    <submittedName>
        <fullName evidence="2">2-polyprenyl-6-methoxyphenol hydroxylase-like FAD-dependent oxidoreductase</fullName>
    </submittedName>
</protein>
<evidence type="ECO:0000313" key="3">
    <source>
        <dbReference type="Proteomes" id="UP001519363"/>
    </source>
</evidence>
<sequence length="469" mass="51472">MPTHHAVVLGGGLAGTLVAHALAEHVDQVTIVERDDLPTGPEPRKGMPQGRHTHVFVEAGYTALEDLLPGILAELRARGARQLSHPDRILMNGPQGWRHRLPAMAGVLSASRALTDHAVRQRVLAHPRITVAPPTTVVGLLGDRRRVSGVRLRDRGATDTRRLTADLVVDTTGRSTKTHTWLTELGMPPVHSASIDPGLRYATRVYQAPPTAPETFPIVLIQPDPTVRRSVAAMLTPIEDHRWILTMVGPHHDPPPTDEADIDAFLRSQRDPVIADLVAVATPLTPLHGFANTVNRRHYYERTRSWPEGLLIAGDAYATFNPIYGHGMAVAAMTARALRDRWHRHHPLLPGACRRAQRHIARVTRPAWQLATAADLREPHTTTTGKPPGRLSRLQYAYMDRLFAALPGRPDLLRAQVRVLALLDSPLRLFAPGAALAVLRGPLDTALAEVPLTEEELRVLKPGDEFSGD</sequence>
<dbReference type="RefSeq" id="WP_143342635.1">
    <property type="nucleotide sequence ID" value="NZ_JAGIOO010000001.1"/>
</dbReference>
<comment type="caution">
    <text evidence="2">The sequence shown here is derived from an EMBL/GenBank/DDBJ whole genome shotgun (WGS) entry which is preliminary data.</text>
</comment>
<dbReference type="Pfam" id="PF01494">
    <property type="entry name" value="FAD_binding_3"/>
    <property type="match status" value="1"/>
</dbReference>
<evidence type="ECO:0000259" key="1">
    <source>
        <dbReference type="Pfam" id="PF01494"/>
    </source>
</evidence>
<dbReference type="SUPFAM" id="SSF51905">
    <property type="entry name" value="FAD/NAD(P)-binding domain"/>
    <property type="match status" value="1"/>
</dbReference>
<dbReference type="InterPro" id="IPR036188">
    <property type="entry name" value="FAD/NAD-bd_sf"/>
</dbReference>
<dbReference type="PANTHER" id="PTHR43422:SF3">
    <property type="entry name" value="THIAMINE THIAZOLE SYNTHASE"/>
    <property type="match status" value="1"/>
</dbReference>
<organism evidence="2 3">
    <name type="scientific">Crossiella equi</name>
    <dbReference type="NCBI Taxonomy" id="130796"/>
    <lineage>
        <taxon>Bacteria</taxon>
        <taxon>Bacillati</taxon>
        <taxon>Actinomycetota</taxon>
        <taxon>Actinomycetes</taxon>
        <taxon>Pseudonocardiales</taxon>
        <taxon>Pseudonocardiaceae</taxon>
        <taxon>Crossiella</taxon>
    </lineage>
</organism>
<dbReference type="PANTHER" id="PTHR43422">
    <property type="entry name" value="THIAMINE THIAZOLE SYNTHASE"/>
    <property type="match status" value="1"/>
</dbReference>
<accession>A0ABS5A5J1</accession>
<dbReference type="Gene3D" id="3.50.50.60">
    <property type="entry name" value="FAD/NAD(P)-binding domain"/>
    <property type="match status" value="1"/>
</dbReference>
<proteinExistence type="predicted"/>
<reference evidence="2 3" key="1">
    <citation type="submission" date="2021-03" db="EMBL/GenBank/DDBJ databases">
        <title>Sequencing the genomes of 1000 actinobacteria strains.</title>
        <authorList>
            <person name="Klenk H.-P."/>
        </authorList>
    </citation>
    <scope>NUCLEOTIDE SEQUENCE [LARGE SCALE GENOMIC DNA]</scope>
    <source>
        <strain evidence="2 3">DSM 44580</strain>
    </source>
</reference>
<feature type="domain" description="FAD-binding" evidence="1">
    <location>
        <begin position="6"/>
        <end position="338"/>
    </location>
</feature>
<dbReference type="Proteomes" id="UP001519363">
    <property type="component" value="Unassembled WGS sequence"/>
</dbReference>
<evidence type="ECO:0000313" key="2">
    <source>
        <dbReference type="EMBL" id="MBP2471489.1"/>
    </source>
</evidence>
<keyword evidence="3" id="KW-1185">Reference proteome</keyword>
<name>A0ABS5A5J1_9PSEU</name>
<dbReference type="EMBL" id="JAGIOO010000001">
    <property type="protein sequence ID" value="MBP2471489.1"/>
    <property type="molecule type" value="Genomic_DNA"/>
</dbReference>
<gene>
    <name evidence="2" type="ORF">JOF53_000361</name>
</gene>
<dbReference type="InterPro" id="IPR002938">
    <property type="entry name" value="FAD-bd"/>
</dbReference>